<dbReference type="GO" id="GO:0032040">
    <property type="term" value="C:small-subunit processome"/>
    <property type="evidence" value="ECO:0007669"/>
    <property type="project" value="TreeGrafter"/>
</dbReference>
<dbReference type="InterPro" id="IPR053940">
    <property type="entry name" value="UTP25_NTPase-like"/>
</dbReference>
<dbReference type="InterPro" id="IPR010678">
    <property type="entry name" value="UTP25"/>
</dbReference>
<comment type="caution">
    <text evidence="8">The sequence shown here is derived from an EMBL/GenBank/DDBJ whole genome shotgun (WGS) entry which is preliminary data.</text>
</comment>
<evidence type="ECO:0000256" key="1">
    <source>
        <dbReference type="ARBA" id="ARBA00004604"/>
    </source>
</evidence>
<evidence type="ECO:0000259" key="6">
    <source>
        <dbReference type="Pfam" id="PF06862"/>
    </source>
</evidence>
<protein>
    <recommendedName>
        <fullName evidence="4">U3 small nucleolar RNA-associated protein 25 homolog</fullName>
    </recommendedName>
    <alternativeName>
        <fullName evidence="5">UTP25 small subunit processor component</fullName>
    </alternativeName>
</protein>
<keyword evidence="9" id="KW-1185">Reference proteome</keyword>
<dbReference type="OrthoDB" id="10264378at2759"/>
<reference evidence="8 9" key="1">
    <citation type="submission" date="2018-04" db="EMBL/GenBank/DDBJ databases">
        <authorList>
            <person name="Zhang X."/>
            <person name="Yuan J."/>
            <person name="Li F."/>
            <person name="Xiang J."/>
        </authorList>
    </citation>
    <scope>NUCLEOTIDE SEQUENCE [LARGE SCALE GENOMIC DNA]</scope>
    <source>
        <tissue evidence="8">Muscle</tissue>
    </source>
</reference>
<name>A0A3R7PLN6_PENVA</name>
<dbReference type="GO" id="GO:0019843">
    <property type="term" value="F:rRNA binding"/>
    <property type="evidence" value="ECO:0007669"/>
    <property type="project" value="TreeGrafter"/>
</dbReference>
<dbReference type="Gene3D" id="3.40.50.300">
    <property type="entry name" value="P-loop containing nucleotide triphosphate hydrolases"/>
    <property type="match status" value="1"/>
</dbReference>
<dbReference type="Pfam" id="PF06862">
    <property type="entry name" value="Utp25_C"/>
    <property type="match status" value="1"/>
</dbReference>
<dbReference type="Pfam" id="PF22916">
    <property type="entry name" value="UTP25_NTPase-like"/>
    <property type="match status" value="1"/>
</dbReference>
<organism evidence="8 9">
    <name type="scientific">Penaeus vannamei</name>
    <name type="common">Whiteleg shrimp</name>
    <name type="synonym">Litopenaeus vannamei</name>
    <dbReference type="NCBI Taxonomy" id="6689"/>
    <lineage>
        <taxon>Eukaryota</taxon>
        <taxon>Metazoa</taxon>
        <taxon>Ecdysozoa</taxon>
        <taxon>Arthropoda</taxon>
        <taxon>Crustacea</taxon>
        <taxon>Multicrustacea</taxon>
        <taxon>Malacostraca</taxon>
        <taxon>Eumalacostraca</taxon>
        <taxon>Eucarida</taxon>
        <taxon>Decapoda</taxon>
        <taxon>Dendrobranchiata</taxon>
        <taxon>Penaeoidea</taxon>
        <taxon>Penaeidae</taxon>
        <taxon>Penaeus</taxon>
    </lineage>
</organism>
<dbReference type="PANTHER" id="PTHR12933:SF0">
    <property type="entry name" value="U3 SMALL NUCLEOLAR RNA-ASSOCIATED PROTEIN 25 HOMOLOG"/>
    <property type="match status" value="1"/>
</dbReference>
<reference evidence="8 9" key="2">
    <citation type="submission" date="2019-01" db="EMBL/GenBank/DDBJ databases">
        <title>The decoding of complex shrimp genome reveals the adaptation for benthos swimmer, frequently molting mechanism and breeding impact on genome.</title>
        <authorList>
            <person name="Sun Y."/>
            <person name="Gao Y."/>
            <person name="Yu Y."/>
        </authorList>
    </citation>
    <scope>NUCLEOTIDE SEQUENCE [LARGE SCALE GENOMIC DNA]</scope>
    <source>
        <tissue evidence="8">Muscle</tissue>
    </source>
</reference>
<evidence type="ECO:0000313" key="8">
    <source>
        <dbReference type="EMBL" id="ROT75947.1"/>
    </source>
</evidence>
<keyword evidence="3" id="KW-0539">Nucleus</keyword>
<feature type="domain" description="UTP25 C-terminal" evidence="6">
    <location>
        <begin position="412"/>
        <end position="580"/>
    </location>
</feature>
<gene>
    <name evidence="8" type="ORF">C7M84_005480</name>
</gene>
<dbReference type="InterPro" id="IPR027417">
    <property type="entry name" value="P-loop_NTPase"/>
</dbReference>
<accession>A0A3R7PLN6</accession>
<sequence length="586" mass="67589">MSDSVADQVKDRKKWTSKFEKWPALGRVKVEVPSVEVTAPKLLLLSDKAEADCDLNIGTVPKIPKKKDYKLQDYYVRKLLCENLPHANFDGNSTCPTSLTETQKELLAILSNYSDLYFPEATHERWEEIRTVYTLHAINHVLKTRKKVLNHNGKISKAKLEKRHEDLDCYRDQGFTRPKVLILLPFKHTAYRVVETLITLTLEGKKSIVTNHKRFKQDFGPGSEDEGELANKLNRPDDFNEIFRGDTKEDFKIGVQLTKSSVKLYAPFTSCDIILASPLGLRYVIGDSFSTTTAADFLTSIEVLILDQADIFMMQNWEHILVLMEALNKQPRNIQELETDLTRIRLWSLDGHAPLYRQTLLFSATPIDHNRALISKCMNFTGRLQVLNPVTNGTVQEVLVPSELILSRLPGMRDPDVRFNYFIQELLPQFRSSRRYHTMLYIPDYCDYVRLVRYLKEDGGTSMSTINEYMVGQNNKVAKARSQFFDGKRQFLLYTERFHFYRRYRIKGVRHIIFYDLPTYPHFFPELCNLMVEGNQNPRKKHIGSSTVTVMYQRSDLTKLIGVLGSARAAEVMKSSKAVHLGIIGR</sequence>
<evidence type="ECO:0000256" key="4">
    <source>
        <dbReference type="ARBA" id="ARBA00024421"/>
    </source>
</evidence>
<evidence type="ECO:0000259" key="7">
    <source>
        <dbReference type="Pfam" id="PF22916"/>
    </source>
</evidence>
<dbReference type="AlphaFoldDB" id="A0A3R7PLN6"/>
<dbReference type="InterPro" id="IPR053939">
    <property type="entry name" value="UTP25_C"/>
</dbReference>
<dbReference type="GO" id="GO:0000462">
    <property type="term" value="P:maturation of SSU-rRNA from tricistronic rRNA transcript (SSU-rRNA, 5.8S rRNA, LSU-rRNA)"/>
    <property type="evidence" value="ECO:0007669"/>
    <property type="project" value="TreeGrafter"/>
</dbReference>
<comment type="subcellular location">
    <subcellularLocation>
        <location evidence="1">Nucleus</location>
        <location evidence="1">Nucleolus</location>
    </subcellularLocation>
</comment>
<evidence type="ECO:0000256" key="2">
    <source>
        <dbReference type="ARBA" id="ARBA00009223"/>
    </source>
</evidence>
<feature type="domain" description="UTP25 NTP hydrolase-like" evidence="7">
    <location>
        <begin position="113"/>
        <end position="383"/>
    </location>
</feature>
<dbReference type="GO" id="GO:0034511">
    <property type="term" value="F:U3 snoRNA binding"/>
    <property type="evidence" value="ECO:0007669"/>
    <property type="project" value="InterPro"/>
</dbReference>
<dbReference type="PANTHER" id="PTHR12933">
    <property type="entry name" value="ORF PROTEIN-RELATED"/>
    <property type="match status" value="1"/>
</dbReference>
<dbReference type="STRING" id="6689.A0A3R7PLN6"/>
<dbReference type="SUPFAM" id="SSF52540">
    <property type="entry name" value="P-loop containing nucleoside triphosphate hydrolases"/>
    <property type="match status" value="1"/>
</dbReference>
<evidence type="ECO:0000256" key="3">
    <source>
        <dbReference type="ARBA" id="ARBA00023242"/>
    </source>
</evidence>
<dbReference type="Proteomes" id="UP000283509">
    <property type="component" value="Unassembled WGS sequence"/>
</dbReference>
<comment type="similarity">
    <text evidence="2">Belongs to the UTP25 family.</text>
</comment>
<proteinExistence type="inferred from homology"/>
<evidence type="ECO:0000313" key="9">
    <source>
        <dbReference type="Proteomes" id="UP000283509"/>
    </source>
</evidence>
<dbReference type="EMBL" id="QCYY01001708">
    <property type="protein sequence ID" value="ROT75947.1"/>
    <property type="molecule type" value="Genomic_DNA"/>
</dbReference>
<evidence type="ECO:0000256" key="5">
    <source>
        <dbReference type="ARBA" id="ARBA00032325"/>
    </source>
</evidence>